<dbReference type="HOGENOM" id="CLU_1660512_0_0_1"/>
<protein>
    <submittedName>
        <fullName evidence="2">Uncharacterized protein</fullName>
    </submittedName>
</protein>
<feature type="region of interest" description="Disordered" evidence="1">
    <location>
        <begin position="1"/>
        <end position="159"/>
    </location>
</feature>
<dbReference type="AlphaFoldDB" id="A0A0D2G0S1"/>
<organism evidence="2 3">
    <name type="scientific">Phialophora macrospora</name>
    <dbReference type="NCBI Taxonomy" id="1851006"/>
    <lineage>
        <taxon>Eukaryota</taxon>
        <taxon>Fungi</taxon>
        <taxon>Dikarya</taxon>
        <taxon>Ascomycota</taxon>
        <taxon>Pezizomycotina</taxon>
        <taxon>Eurotiomycetes</taxon>
        <taxon>Chaetothyriomycetidae</taxon>
        <taxon>Chaetothyriales</taxon>
        <taxon>Herpotrichiellaceae</taxon>
        <taxon>Phialophora</taxon>
    </lineage>
</organism>
<proteinExistence type="predicted"/>
<dbReference type="Proteomes" id="UP000054266">
    <property type="component" value="Unassembled WGS sequence"/>
</dbReference>
<feature type="compositionally biased region" description="Basic and acidic residues" evidence="1">
    <location>
        <begin position="30"/>
        <end position="39"/>
    </location>
</feature>
<gene>
    <name evidence="2" type="ORF">PV04_07951</name>
</gene>
<sequence length="159" mass="17217">MSRSENGTEESVQDQVDSKRDVGDDCTDGWSRECSKNDSDEQSGDGDARQAEHDKNDPMSGGSYHEELQYDLQAGNEELVAQSFPAGMATPPIVGVPNGASSQASLSFGPPDDEDPNTGETRESRGARSDSMNEPQPPSVRRTNLKRKASDELLGRRSK</sequence>
<evidence type="ECO:0000313" key="3">
    <source>
        <dbReference type="Proteomes" id="UP000054266"/>
    </source>
</evidence>
<dbReference type="EMBL" id="KN846960">
    <property type="protein sequence ID" value="KIW65724.1"/>
    <property type="molecule type" value="Genomic_DNA"/>
</dbReference>
<evidence type="ECO:0000313" key="2">
    <source>
        <dbReference type="EMBL" id="KIW65724.1"/>
    </source>
</evidence>
<accession>A0A0D2G0S1</accession>
<keyword evidence="3" id="KW-1185">Reference proteome</keyword>
<feature type="compositionally biased region" description="Basic and acidic residues" evidence="1">
    <location>
        <begin position="46"/>
        <end position="57"/>
    </location>
</feature>
<name>A0A0D2G0S1_9EURO</name>
<reference evidence="2 3" key="1">
    <citation type="submission" date="2015-01" db="EMBL/GenBank/DDBJ databases">
        <title>The Genome Sequence of Capronia semiimmersa CBS27337.</title>
        <authorList>
            <consortium name="The Broad Institute Genomics Platform"/>
            <person name="Cuomo C."/>
            <person name="de Hoog S."/>
            <person name="Gorbushina A."/>
            <person name="Stielow B."/>
            <person name="Teixiera M."/>
            <person name="Abouelleil A."/>
            <person name="Chapman S.B."/>
            <person name="Priest M."/>
            <person name="Young S.K."/>
            <person name="Wortman J."/>
            <person name="Nusbaum C."/>
            <person name="Birren B."/>
        </authorList>
    </citation>
    <scope>NUCLEOTIDE SEQUENCE [LARGE SCALE GENOMIC DNA]</scope>
    <source>
        <strain evidence="2 3">CBS 27337</strain>
    </source>
</reference>
<evidence type="ECO:0000256" key="1">
    <source>
        <dbReference type="SAM" id="MobiDB-lite"/>
    </source>
</evidence>
<feature type="compositionally biased region" description="Basic and acidic residues" evidence="1">
    <location>
        <begin position="148"/>
        <end position="159"/>
    </location>
</feature>